<sequence>MAKVVKSLSLNEINDEIISKCCFINDCNNITTDGYETPDYEVLLHYVGETDDLASIEILDLKKVYKNIDKEECLPDVGLLDYKDDELDLELKDVTLRELYKEVLKKVL</sequence>
<dbReference type="EMBL" id="BK015859">
    <property type="protein sequence ID" value="DAD70049.1"/>
    <property type="molecule type" value="Genomic_DNA"/>
</dbReference>
<evidence type="ECO:0000313" key="1">
    <source>
        <dbReference type="EMBL" id="DAD70049.1"/>
    </source>
</evidence>
<name>A0A8S5LJG0_9CAUD</name>
<accession>A0A8S5LJG0</accession>
<organism evidence="1">
    <name type="scientific">Myoviridae sp. ct6F13</name>
    <dbReference type="NCBI Taxonomy" id="2827602"/>
    <lineage>
        <taxon>Viruses</taxon>
        <taxon>Duplodnaviria</taxon>
        <taxon>Heunggongvirae</taxon>
        <taxon>Uroviricota</taxon>
        <taxon>Caudoviricetes</taxon>
    </lineage>
</organism>
<proteinExistence type="predicted"/>
<reference evidence="1" key="1">
    <citation type="journal article" date="2021" name="Proc. Natl. Acad. Sci. U.S.A.">
        <title>A Catalog of Tens of Thousands of Viruses from Human Metagenomes Reveals Hidden Associations with Chronic Diseases.</title>
        <authorList>
            <person name="Tisza M.J."/>
            <person name="Buck C.B."/>
        </authorList>
    </citation>
    <scope>NUCLEOTIDE SEQUENCE</scope>
    <source>
        <strain evidence="1">Ct6F13</strain>
    </source>
</reference>
<protein>
    <submittedName>
        <fullName evidence="1">Uncharacterized protein</fullName>
    </submittedName>
</protein>